<comment type="subcellular location">
    <subcellularLocation>
        <location evidence="1 6">Nucleus</location>
    </subcellularLocation>
</comment>
<dbReference type="FunFam" id="3.70.10.10:FF:000001">
    <property type="entry name" value="Proliferating cell nuclear antigen"/>
    <property type="match status" value="1"/>
</dbReference>
<dbReference type="PRINTS" id="PR00339">
    <property type="entry name" value="PCNACYCLIN"/>
</dbReference>
<accession>A0A4D9D2J0</accession>
<dbReference type="Pfam" id="PF02747">
    <property type="entry name" value="PCNA_C"/>
    <property type="match status" value="1"/>
</dbReference>
<dbReference type="GO" id="GO:0006298">
    <property type="term" value="P:mismatch repair"/>
    <property type="evidence" value="ECO:0007669"/>
    <property type="project" value="TreeGrafter"/>
</dbReference>
<dbReference type="CDD" id="cd00577">
    <property type="entry name" value="PCNA"/>
    <property type="match status" value="1"/>
</dbReference>
<dbReference type="SUPFAM" id="SSF55979">
    <property type="entry name" value="DNA clamp"/>
    <property type="match status" value="2"/>
</dbReference>
<dbReference type="EMBL" id="SDOX01000010">
    <property type="protein sequence ID" value="TFJ85951.1"/>
    <property type="molecule type" value="Genomic_DNA"/>
</dbReference>
<evidence type="ECO:0000256" key="2">
    <source>
        <dbReference type="ARBA" id="ARBA00010462"/>
    </source>
</evidence>
<organism evidence="10 11">
    <name type="scientific">Nannochloropsis salina CCMP1776</name>
    <dbReference type="NCBI Taxonomy" id="1027361"/>
    <lineage>
        <taxon>Eukaryota</taxon>
        <taxon>Sar</taxon>
        <taxon>Stramenopiles</taxon>
        <taxon>Ochrophyta</taxon>
        <taxon>Eustigmatophyceae</taxon>
        <taxon>Eustigmatales</taxon>
        <taxon>Monodopsidaceae</taxon>
        <taxon>Microchloropsis</taxon>
        <taxon>Microchloropsis salina</taxon>
    </lineage>
</organism>
<keyword evidence="5 6" id="KW-0539">Nucleus</keyword>
<evidence type="ECO:0000259" key="8">
    <source>
        <dbReference type="Pfam" id="PF00705"/>
    </source>
</evidence>
<comment type="similarity">
    <text evidence="2 7">Belongs to the PCNA family.</text>
</comment>
<dbReference type="InterPro" id="IPR022659">
    <property type="entry name" value="Pr_cel_nuc_antig_CS"/>
</dbReference>
<comment type="caution">
    <text evidence="10">The sequence shown here is derived from an EMBL/GenBank/DDBJ whole genome shotgun (WGS) entry which is preliminary data.</text>
</comment>
<protein>
    <recommendedName>
        <fullName evidence="6">DNA sliding clamp PCNA</fullName>
    </recommendedName>
</protein>
<sequence>MFEARLTEGSLLKKIIEAIKDLVQEANVDCSEEGLTMQAMDASHVSLCSLNMRHGGFDHYRCDRSISLGLNLANLGKILKCAGNDDVVTLKAEDEPDTLTLMFESPNQERISDFELKLMDIETEHLGIPNEEYKCTISMPSGEFQRIVRDLAVIGETCIITCTKEGVKFSVSGDLGNGNVTVRQSSAADGDEKDQVKIQMEEPVTLNFALRYLGFFTKATPLGSTVKLHMSPDVPIVVEYPIDGIGSISYFLAPKIDED</sequence>
<dbReference type="FunFam" id="3.10.150.10:FF:000008">
    <property type="entry name" value="Proliferating cell nuclear antigen"/>
    <property type="match status" value="1"/>
</dbReference>
<name>A0A4D9D2J0_9STRA</name>
<dbReference type="HAMAP" id="MF_00317">
    <property type="entry name" value="DNApol_clamp_arch"/>
    <property type="match status" value="1"/>
</dbReference>
<dbReference type="AlphaFoldDB" id="A0A4D9D2J0"/>
<evidence type="ECO:0000256" key="4">
    <source>
        <dbReference type="ARBA" id="ARBA00023125"/>
    </source>
</evidence>
<dbReference type="OrthoDB" id="534348at2759"/>
<evidence type="ECO:0000256" key="3">
    <source>
        <dbReference type="ARBA" id="ARBA00022705"/>
    </source>
</evidence>
<dbReference type="InterPro" id="IPR022649">
    <property type="entry name" value="Pr_cel_nuc_antig_C"/>
</dbReference>
<dbReference type="FunFam" id="3.10.150.10:FF:000006">
    <property type="entry name" value="Proliferating cell nuclear antigen"/>
    <property type="match status" value="1"/>
</dbReference>
<dbReference type="Pfam" id="PF00705">
    <property type="entry name" value="PCNA_N"/>
    <property type="match status" value="1"/>
</dbReference>
<dbReference type="PROSITE" id="PS00293">
    <property type="entry name" value="PCNA_2"/>
    <property type="match status" value="1"/>
</dbReference>
<dbReference type="InterPro" id="IPR000730">
    <property type="entry name" value="Pr_cel_nuc_antig"/>
</dbReference>
<dbReference type="GO" id="GO:0030337">
    <property type="term" value="F:DNA polymerase processivity factor activity"/>
    <property type="evidence" value="ECO:0007669"/>
    <property type="project" value="InterPro"/>
</dbReference>
<dbReference type="InterPro" id="IPR022648">
    <property type="entry name" value="Pr_cel_nuc_antig_N"/>
</dbReference>
<dbReference type="Gene3D" id="3.10.150.10">
    <property type="entry name" value="DNA Polymerase III, subunit A, domain 2"/>
    <property type="match status" value="2"/>
</dbReference>
<dbReference type="NCBIfam" id="TIGR00590">
    <property type="entry name" value="pcna"/>
    <property type="match status" value="1"/>
</dbReference>
<gene>
    <name evidence="10" type="ORF">NSK_002771</name>
</gene>
<dbReference type="InterPro" id="IPR046938">
    <property type="entry name" value="DNA_clamp_sf"/>
</dbReference>
<feature type="domain" description="Proliferating cell nuclear antigen PCNA C-terminal" evidence="9">
    <location>
        <begin position="127"/>
        <end position="255"/>
    </location>
</feature>
<dbReference type="PANTHER" id="PTHR11352:SF0">
    <property type="entry name" value="PROLIFERATING CELL NUCLEAR ANTIGEN"/>
    <property type="match status" value="1"/>
</dbReference>
<reference evidence="10 11" key="1">
    <citation type="submission" date="2019-01" db="EMBL/GenBank/DDBJ databases">
        <title>Nuclear Genome Assembly of the Microalgal Biofuel strain Nannochloropsis salina CCMP1776.</title>
        <authorList>
            <person name="Hovde B."/>
        </authorList>
    </citation>
    <scope>NUCLEOTIDE SEQUENCE [LARGE SCALE GENOMIC DNA]</scope>
    <source>
        <strain evidence="10 11">CCMP1776</strain>
    </source>
</reference>
<evidence type="ECO:0000313" key="11">
    <source>
        <dbReference type="Proteomes" id="UP000355283"/>
    </source>
</evidence>
<dbReference type="GO" id="GO:0006272">
    <property type="term" value="P:leading strand elongation"/>
    <property type="evidence" value="ECO:0007669"/>
    <property type="project" value="TreeGrafter"/>
</dbReference>
<evidence type="ECO:0000313" key="10">
    <source>
        <dbReference type="EMBL" id="TFJ85951.1"/>
    </source>
</evidence>
<keyword evidence="4 7" id="KW-0238">DNA-binding</keyword>
<dbReference type="PANTHER" id="PTHR11352">
    <property type="entry name" value="PROLIFERATING CELL NUCLEAR ANTIGEN"/>
    <property type="match status" value="1"/>
</dbReference>
<proteinExistence type="inferred from homology"/>
<evidence type="ECO:0000256" key="7">
    <source>
        <dbReference type="RuleBase" id="RU003671"/>
    </source>
</evidence>
<dbReference type="GO" id="GO:0003677">
    <property type="term" value="F:DNA binding"/>
    <property type="evidence" value="ECO:0007669"/>
    <property type="project" value="UniProtKB-KW"/>
</dbReference>
<dbReference type="Proteomes" id="UP000355283">
    <property type="component" value="Unassembled WGS sequence"/>
</dbReference>
<dbReference type="GO" id="GO:0006275">
    <property type="term" value="P:regulation of DNA replication"/>
    <property type="evidence" value="ECO:0007669"/>
    <property type="project" value="InterPro"/>
</dbReference>
<keyword evidence="3 7" id="KW-0235">DNA replication</keyword>
<comment type="function">
    <text evidence="6">This protein is an auxiliary protein of DNA polymerase delta and is involved in the control of eukaryotic DNA replication by increasing the polymerase's processivity during elongation of the leading strand.</text>
</comment>
<evidence type="ECO:0000259" key="9">
    <source>
        <dbReference type="Pfam" id="PF02747"/>
    </source>
</evidence>
<dbReference type="GO" id="GO:0043626">
    <property type="term" value="C:PCNA complex"/>
    <property type="evidence" value="ECO:0007669"/>
    <property type="project" value="TreeGrafter"/>
</dbReference>
<feature type="domain" description="Proliferating cell nuclear antigen PCNA N-terminal" evidence="8">
    <location>
        <begin position="1"/>
        <end position="123"/>
    </location>
</feature>
<evidence type="ECO:0000256" key="5">
    <source>
        <dbReference type="ARBA" id="ARBA00023242"/>
    </source>
</evidence>
<evidence type="ECO:0000256" key="1">
    <source>
        <dbReference type="ARBA" id="ARBA00004123"/>
    </source>
</evidence>
<dbReference type="GO" id="GO:0019985">
    <property type="term" value="P:translesion synthesis"/>
    <property type="evidence" value="ECO:0007669"/>
    <property type="project" value="TreeGrafter"/>
</dbReference>
<evidence type="ECO:0000256" key="6">
    <source>
        <dbReference type="RuleBase" id="RU000641"/>
    </source>
</evidence>
<keyword evidence="11" id="KW-1185">Reference proteome</keyword>